<feature type="compositionally biased region" description="Polar residues" evidence="1">
    <location>
        <begin position="71"/>
        <end position="82"/>
    </location>
</feature>
<gene>
    <name evidence="2" type="ORF">AK830_g1525</name>
</gene>
<evidence type="ECO:0000256" key="1">
    <source>
        <dbReference type="SAM" id="MobiDB-lite"/>
    </source>
</evidence>
<evidence type="ECO:0000313" key="3">
    <source>
        <dbReference type="Proteomes" id="UP000050424"/>
    </source>
</evidence>
<feature type="region of interest" description="Disordered" evidence="1">
    <location>
        <begin position="1"/>
        <end position="88"/>
    </location>
</feature>
<accession>A0A0P7BWS6</accession>
<protein>
    <submittedName>
        <fullName evidence="2">Uncharacterized protein</fullName>
    </submittedName>
</protein>
<comment type="caution">
    <text evidence="2">The sequence shown here is derived from an EMBL/GenBank/DDBJ whole genome shotgun (WGS) entry which is preliminary data.</text>
</comment>
<keyword evidence="3" id="KW-1185">Reference proteome</keyword>
<dbReference type="Proteomes" id="UP000050424">
    <property type="component" value="Unassembled WGS sequence"/>
</dbReference>
<sequence length="88" mass="9072">MSSQMPADTMSSCVAIRKSAPAPPETRTPPKPRDGPLVVPALPSAQPLPFLADEIAAEMGQGAQEEVTDAPQPSTSGSSKQAVSFLPD</sequence>
<proteinExistence type="predicted"/>
<reference evidence="2 3" key="1">
    <citation type="submission" date="2015-09" db="EMBL/GenBank/DDBJ databases">
        <title>Draft genome of a European isolate of the apple canker pathogen Neonectria ditissima.</title>
        <authorList>
            <person name="Gomez-Cortecero A."/>
            <person name="Harrison R.J."/>
            <person name="Armitage A.D."/>
        </authorList>
    </citation>
    <scope>NUCLEOTIDE SEQUENCE [LARGE SCALE GENOMIC DNA]</scope>
    <source>
        <strain evidence="2 3">R09/05</strain>
    </source>
</reference>
<organism evidence="2 3">
    <name type="scientific">Neonectria ditissima</name>
    <dbReference type="NCBI Taxonomy" id="78410"/>
    <lineage>
        <taxon>Eukaryota</taxon>
        <taxon>Fungi</taxon>
        <taxon>Dikarya</taxon>
        <taxon>Ascomycota</taxon>
        <taxon>Pezizomycotina</taxon>
        <taxon>Sordariomycetes</taxon>
        <taxon>Hypocreomycetidae</taxon>
        <taxon>Hypocreales</taxon>
        <taxon>Nectriaceae</taxon>
        <taxon>Neonectria</taxon>
    </lineage>
</organism>
<feature type="compositionally biased region" description="Polar residues" evidence="1">
    <location>
        <begin position="1"/>
        <end position="12"/>
    </location>
</feature>
<name>A0A0P7BWS6_9HYPO</name>
<dbReference type="AlphaFoldDB" id="A0A0P7BWS6"/>
<evidence type="ECO:0000313" key="2">
    <source>
        <dbReference type="EMBL" id="KPM45008.1"/>
    </source>
</evidence>
<dbReference type="EMBL" id="LKCW01000012">
    <property type="protein sequence ID" value="KPM45008.1"/>
    <property type="molecule type" value="Genomic_DNA"/>
</dbReference>